<comment type="caution">
    <text evidence="1">The sequence shown here is derived from an EMBL/GenBank/DDBJ whole genome shotgun (WGS) entry which is preliminary data.</text>
</comment>
<name>A0AA86TL47_9EUKA</name>
<gene>
    <name evidence="1" type="ORF">HINF_LOCUS6602</name>
    <name evidence="2" type="ORF">HINF_LOCUS73961</name>
</gene>
<dbReference type="AlphaFoldDB" id="A0AA86TL47"/>
<protein>
    <submittedName>
        <fullName evidence="2">Hypothetical_protein</fullName>
    </submittedName>
</protein>
<reference evidence="1" key="1">
    <citation type="submission" date="2023-06" db="EMBL/GenBank/DDBJ databases">
        <authorList>
            <person name="Kurt Z."/>
        </authorList>
    </citation>
    <scope>NUCLEOTIDE SEQUENCE</scope>
</reference>
<dbReference type="Proteomes" id="UP001642409">
    <property type="component" value="Unassembled WGS sequence"/>
</dbReference>
<evidence type="ECO:0000313" key="2">
    <source>
        <dbReference type="EMBL" id="CAL6106798.1"/>
    </source>
</evidence>
<reference evidence="2 3" key="2">
    <citation type="submission" date="2024-07" db="EMBL/GenBank/DDBJ databases">
        <authorList>
            <person name="Akdeniz Z."/>
        </authorList>
    </citation>
    <scope>NUCLEOTIDE SEQUENCE [LARGE SCALE GENOMIC DNA]</scope>
</reference>
<dbReference type="EMBL" id="CATOUU010000170">
    <property type="protein sequence ID" value="CAI9918957.1"/>
    <property type="molecule type" value="Genomic_DNA"/>
</dbReference>
<dbReference type="EMBL" id="CAXDID020000617">
    <property type="protein sequence ID" value="CAL6106798.1"/>
    <property type="molecule type" value="Genomic_DNA"/>
</dbReference>
<accession>A0AA86TL47</accession>
<sequence length="110" mass="13447">MLILQVKALSQQQQAIGIFVHLFSTPIPIIRQKYARYAYMRLGQVFTWYEQKYGNHVLTFYFSRVYTRVYPIVFWRDFTVYTFVFYLDFKMKHKTMQSITAQHQNTLKRI</sequence>
<keyword evidence="3" id="KW-1185">Reference proteome</keyword>
<organism evidence="1">
    <name type="scientific">Hexamita inflata</name>
    <dbReference type="NCBI Taxonomy" id="28002"/>
    <lineage>
        <taxon>Eukaryota</taxon>
        <taxon>Metamonada</taxon>
        <taxon>Diplomonadida</taxon>
        <taxon>Hexamitidae</taxon>
        <taxon>Hexamitinae</taxon>
        <taxon>Hexamita</taxon>
    </lineage>
</organism>
<evidence type="ECO:0000313" key="3">
    <source>
        <dbReference type="Proteomes" id="UP001642409"/>
    </source>
</evidence>
<evidence type="ECO:0000313" key="1">
    <source>
        <dbReference type="EMBL" id="CAI9918957.1"/>
    </source>
</evidence>
<proteinExistence type="predicted"/>